<keyword evidence="2" id="KW-1185">Reference proteome</keyword>
<accession>A0A1M5QMT5</accession>
<dbReference type="EMBL" id="FQWQ01000002">
    <property type="protein sequence ID" value="SHH14873.1"/>
    <property type="molecule type" value="Genomic_DNA"/>
</dbReference>
<dbReference type="STRING" id="947013.SAMN04488109_2885"/>
<evidence type="ECO:0000313" key="2">
    <source>
        <dbReference type="Proteomes" id="UP000184212"/>
    </source>
</evidence>
<name>A0A1M5QMT5_9BACT</name>
<proteinExistence type="predicted"/>
<dbReference type="AlphaFoldDB" id="A0A1M5QMT5"/>
<gene>
    <name evidence="1" type="ORF">SAMN04488109_2885</name>
</gene>
<organism evidence="1 2">
    <name type="scientific">Chryseolinea serpens</name>
    <dbReference type="NCBI Taxonomy" id="947013"/>
    <lineage>
        <taxon>Bacteria</taxon>
        <taxon>Pseudomonadati</taxon>
        <taxon>Bacteroidota</taxon>
        <taxon>Cytophagia</taxon>
        <taxon>Cytophagales</taxon>
        <taxon>Fulvivirgaceae</taxon>
        <taxon>Chryseolinea</taxon>
    </lineage>
</organism>
<sequence length="454" mass="50745">MKRFFAVLIVLAACSPKVQPPDPESLKPSWLKTTPYQDGYYTGIGHSVKDGTNNYIQSAKKSALDDLVSEIKVNVSSTSVLSQLELDKKLTEQYQQVIQTTAADEIEEFELVDAWEDNANYWVYYRLSIARYRQIKEEQKQNATLLATDYLQKARQAEKGGERLQAIGLYFQAFRSLEKYLGEAIRVTVDGKEILLVNEIYSSLQSILDKVSIRVTPSEITLNRRVNQTSQTVTAKATYKDNNKPSEGLPLAAAFEKGAGDVYPTYKADNTGQAKILLTKIGSKDLEQTVAVKVDIDALSGAGSSPLYAIIAKTLNVPRAQVDLKVQRPIVFLTAQEKTFGQQKANLQISNKLKNLLANNGFEFTDDKKTADLWFDVTADSEKGSISGSIYITYLTSVIKVSTVKESKEIYATTFDRIKGYGLDYDKSSVDAYNKTMETLEKERMNELLNTVLQ</sequence>
<reference evidence="1 2" key="1">
    <citation type="submission" date="2016-11" db="EMBL/GenBank/DDBJ databases">
        <authorList>
            <person name="Jaros S."/>
            <person name="Januszkiewicz K."/>
            <person name="Wedrychowicz H."/>
        </authorList>
    </citation>
    <scope>NUCLEOTIDE SEQUENCE [LARGE SCALE GENOMIC DNA]</scope>
    <source>
        <strain evidence="1 2">DSM 24574</strain>
    </source>
</reference>
<dbReference type="RefSeq" id="WP_073135332.1">
    <property type="nucleotide sequence ID" value="NZ_FQWQ01000002.1"/>
</dbReference>
<evidence type="ECO:0000313" key="1">
    <source>
        <dbReference type="EMBL" id="SHH14873.1"/>
    </source>
</evidence>
<dbReference type="Gene3D" id="3.10.28.20">
    <property type="entry name" value="Acetamidase/Formamidase-like domains"/>
    <property type="match status" value="1"/>
</dbReference>
<dbReference type="Proteomes" id="UP000184212">
    <property type="component" value="Unassembled WGS sequence"/>
</dbReference>
<dbReference type="OrthoDB" id="979116at2"/>
<protein>
    <submittedName>
        <fullName evidence="1">LPP20 lipoprotein</fullName>
    </submittedName>
</protein>
<keyword evidence="1" id="KW-0449">Lipoprotein</keyword>